<evidence type="ECO:0000256" key="1">
    <source>
        <dbReference type="ARBA" id="ARBA00004442"/>
    </source>
</evidence>
<dbReference type="InterPro" id="IPR010131">
    <property type="entry name" value="MdtP/NodT-like"/>
</dbReference>
<organism evidence="10 11">
    <name type="scientific">Pseudomonas nabeulensis</name>
    <dbReference type="NCBI Taxonomy" id="2293833"/>
    <lineage>
        <taxon>Bacteria</taxon>
        <taxon>Pseudomonadati</taxon>
        <taxon>Pseudomonadota</taxon>
        <taxon>Gammaproteobacteria</taxon>
        <taxon>Pseudomonadales</taxon>
        <taxon>Pseudomonadaceae</taxon>
        <taxon>Pseudomonas</taxon>
    </lineage>
</organism>
<keyword evidence="9" id="KW-0732">Signal</keyword>
<evidence type="ECO:0000256" key="7">
    <source>
        <dbReference type="ARBA" id="ARBA00023237"/>
    </source>
</evidence>
<feature type="signal peptide" evidence="9">
    <location>
        <begin position="1"/>
        <end position="23"/>
    </location>
</feature>
<accession>A0A4Z0B9L3</accession>
<dbReference type="PANTHER" id="PTHR30203:SF24">
    <property type="entry name" value="BLR4935 PROTEIN"/>
    <property type="match status" value="1"/>
</dbReference>
<keyword evidence="6" id="KW-0564">Palmitate</keyword>
<dbReference type="OrthoDB" id="9791261at2"/>
<evidence type="ECO:0000256" key="3">
    <source>
        <dbReference type="ARBA" id="ARBA00022452"/>
    </source>
</evidence>
<dbReference type="SUPFAM" id="SSF56954">
    <property type="entry name" value="Outer membrane efflux proteins (OEP)"/>
    <property type="match status" value="1"/>
</dbReference>
<reference evidence="10 11" key="1">
    <citation type="journal article" date="2019" name="Syst. Appl. Microbiol.">
        <title>New species of pathogenic Pseudomonas isolated from citrus in Tunisia: Proposal of Pseudomonas kairouanensis sp. nov. and Pseudomonas nabeulensis sp. nov.</title>
        <authorList>
            <person name="Oueslati M."/>
            <person name="Mulet M."/>
            <person name="Gomila M."/>
            <person name="Berge O."/>
            <person name="Hajlaoui M.R."/>
            <person name="Lalucat J."/>
            <person name="Sadfi-Zouaoui N."/>
            <person name="Garcia-Valdes E."/>
        </authorList>
    </citation>
    <scope>NUCLEOTIDE SEQUENCE [LARGE SCALE GENOMIC DNA]</scope>
    <source>
        <strain evidence="10 11">E10B</strain>
    </source>
</reference>
<dbReference type="PANTHER" id="PTHR30203">
    <property type="entry name" value="OUTER MEMBRANE CATION EFFLUX PROTEIN"/>
    <property type="match status" value="1"/>
</dbReference>
<keyword evidence="7" id="KW-0998">Cell outer membrane</keyword>
<dbReference type="InterPro" id="IPR003423">
    <property type="entry name" value="OMP_efflux"/>
</dbReference>
<sequence length="406" mass="44269">MPISVRNLLGAALLWAAASGAQAQLLTLDSALQRALANNPDLAAAQWEIDIAQGGRQQAGLIPNPVASWDAEDTRRDTRTTAIKLSQTFELGGKRGARIDVAERTQEAAALTLEQRRNGLRAEVIDSYYAALRAQERLDLAQRSQALAERGLAVADGRVSAGKSSPVEATRAQVQLSEIRLELNRAQIGLTDAYRRLAASTGSATPDFQAVAPHRQSTPALPSAAQLLERLEQTAELRLAELQILQSEASVGLEKAQRIPDLDVSIGSQYDASVRERVNLVGVSMPIPLFNRNQGNVFAASRRADQARDLRNAAELRLRTETRQALDLWQTANTEVLAFNQQILPAAQNAVDSATRGFEMGKFNFLDVLDAQRTLIAARTQYLAATAQATDAWVRIERIYGDLARF</sequence>
<keyword evidence="5" id="KW-0472">Membrane</keyword>
<proteinExistence type="inferred from homology"/>
<dbReference type="Gene3D" id="1.20.1600.10">
    <property type="entry name" value="Outer membrane efflux proteins (OEP)"/>
    <property type="match status" value="1"/>
</dbReference>
<dbReference type="GO" id="GO:0015562">
    <property type="term" value="F:efflux transmembrane transporter activity"/>
    <property type="evidence" value="ECO:0007669"/>
    <property type="project" value="InterPro"/>
</dbReference>
<keyword evidence="4" id="KW-0812">Transmembrane</keyword>
<evidence type="ECO:0000256" key="5">
    <source>
        <dbReference type="ARBA" id="ARBA00023136"/>
    </source>
</evidence>
<feature type="chain" id="PRO_5021429116" evidence="9">
    <location>
        <begin position="24"/>
        <end position="406"/>
    </location>
</feature>
<dbReference type="Proteomes" id="UP000297734">
    <property type="component" value="Unassembled WGS sequence"/>
</dbReference>
<keyword evidence="11" id="KW-1185">Reference proteome</keyword>
<name>A0A4Z0B9L3_9PSED</name>
<evidence type="ECO:0000256" key="8">
    <source>
        <dbReference type="ARBA" id="ARBA00023288"/>
    </source>
</evidence>
<evidence type="ECO:0000256" key="4">
    <source>
        <dbReference type="ARBA" id="ARBA00022692"/>
    </source>
</evidence>
<evidence type="ECO:0000256" key="2">
    <source>
        <dbReference type="ARBA" id="ARBA00007613"/>
    </source>
</evidence>
<dbReference type="RefSeq" id="WP_135307640.1">
    <property type="nucleotide sequence ID" value="NZ_QUZT01000007.1"/>
</dbReference>
<evidence type="ECO:0000313" key="11">
    <source>
        <dbReference type="Proteomes" id="UP000297734"/>
    </source>
</evidence>
<comment type="subcellular location">
    <subcellularLocation>
        <location evidence="1">Cell outer membrane</location>
    </subcellularLocation>
</comment>
<gene>
    <name evidence="10" type="ORF">DYL61_06220</name>
</gene>
<dbReference type="AlphaFoldDB" id="A0A4Z0B9L3"/>
<evidence type="ECO:0000256" key="6">
    <source>
        <dbReference type="ARBA" id="ARBA00023139"/>
    </source>
</evidence>
<keyword evidence="3" id="KW-1134">Transmembrane beta strand</keyword>
<comment type="similarity">
    <text evidence="2">Belongs to the outer membrane factor (OMF) (TC 1.B.17) family.</text>
</comment>
<keyword evidence="8" id="KW-0449">Lipoprotein</keyword>
<comment type="caution">
    <text evidence="10">The sequence shown here is derived from an EMBL/GenBank/DDBJ whole genome shotgun (WGS) entry which is preliminary data.</text>
</comment>
<dbReference type="GO" id="GO:0016020">
    <property type="term" value="C:membrane"/>
    <property type="evidence" value="ECO:0007669"/>
    <property type="project" value="UniProtKB-SubCell"/>
</dbReference>
<dbReference type="Pfam" id="PF02321">
    <property type="entry name" value="OEP"/>
    <property type="match status" value="2"/>
</dbReference>
<evidence type="ECO:0000313" key="10">
    <source>
        <dbReference type="EMBL" id="TFY95014.1"/>
    </source>
</evidence>
<dbReference type="EMBL" id="QUZT01000007">
    <property type="protein sequence ID" value="TFY95014.1"/>
    <property type="molecule type" value="Genomic_DNA"/>
</dbReference>
<evidence type="ECO:0000256" key="9">
    <source>
        <dbReference type="SAM" id="SignalP"/>
    </source>
</evidence>
<protein>
    <submittedName>
        <fullName evidence="10">TolC family protein</fullName>
    </submittedName>
</protein>